<accession>A0A081CMS2</accession>
<evidence type="ECO:0000256" key="1">
    <source>
        <dbReference type="SAM" id="MobiDB-lite"/>
    </source>
</evidence>
<feature type="region of interest" description="Disordered" evidence="1">
    <location>
        <begin position="235"/>
        <end position="265"/>
    </location>
</feature>
<proteinExistence type="predicted"/>
<dbReference type="PANTHER" id="PTHR18460:SF3">
    <property type="entry name" value="TELO2-INTERACTING PROTEIN 1 HOMOLOG"/>
    <property type="match status" value="1"/>
</dbReference>
<dbReference type="PANTHER" id="PTHR18460">
    <property type="entry name" value="TEL2 INTERACTING PROTEIN 1 TTI1 FAMILY MEMBER"/>
    <property type="match status" value="1"/>
</dbReference>
<feature type="compositionally biased region" description="Basic and acidic residues" evidence="1">
    <location>
        <begin position="1243"/>
        <end position="1257"/>
    </location>
</feature>
<keyword evidence="4" id="KW-1185">Reference proteome</keyword>
<protein>
    <recommendedName>
        <fullName evidence="2">TTI1 C-terminal TPR domain-containing protein</fullName>
    </recommendedName>
</protein>
<dbReference type="Proteomes" id="UP000053758">
    <property type="component" value="Unassembled WGS sequence"/>
</dbReference>
<dbReference type="InterPro" id="IPR057567">
    <property type="entry name" value="TPR_TTI1_C"/>
</dbReference>
<feature type="region of interest" description="Disordered" evidence="1">
    <location>
        <begin position="1234"/>
        <end position="1261"/>
    </location>
</feature>
<sequence length="1583" mass="168146">MFSSSAAGPFCQGPLGSSTAQTPFQRLKPVCVELLWLAGRSAAPAQTKEVVTSLRRLKSTLQAVISEQVSIANDNIASSSSSASRLVSRTRTTLPTSLVNYVFYPISELITAAPKGISSLADSVIEGILDVLALLVDQWWTAWSSQPDASSPPASSKWQVWCDLVILASSAVGSAPNAAEPRQSASDEVKLAALRVLKELLTVRFEAGPTSGSRGDVAAAKAADEWEWDGVSDLPLLDDAEEPSKSTAKRSTNNKPSSNGASTRMDHKVLFPTPEHFKHVAADKVAKGAISFVLSTTFAIAESSLESTEVRTTAIAVARSTLLVWIGGVCPLPSDTNSAATQTPVVPLYCIGQCQSSDELALRKAGALRLRPLLPGITSSLTRVATSRVRAKQDGTKPKATPAPVAAAAIEMLGDLLRATVSDICLDDIMEEHVGGAGQDGASASDTSPSANLTDLSQFVDTSSCDENGLDIAAEMAKEEPEMHADAPAETSNQGKLKQEAKWALSTLAQIHLALRTFSPLTQPSLPGTSLPSTVPTVVQRAVLGLAVALLSVCGTSFAWLDDHLQGMARLDGTSAQADDARVGEGTSTSSISTLLTWIVDLASESNTTSVVESAKLAFHLQQGATTLPALKDGTAFWSLLMQALDALPAAVTAQSDDSVSRLALRVKTLLQLTFARAEEHGNVAPARVREAALAQLAQELPSRILRLVALLKTERLEFVDEHSDVPGAHAGWRLQPAFAGLEASTSRHLSRMFFQLGRTLALAFVQELGARQKDAKSDRGDVFAVVPLLVERAAKLRSIRLPGIISTGGADRTDGDSARNESLSSLAVAAELMGGISGWIDNIELGLRFAGMANAAQASKTARKVAHRLGKKVFGLIVDMLDGDAEEAIAGRQKSDNVLSRANQAQGGADAFHREHDVVKGADVSPQAVSASLVERVKGISLVSEDIESATPLRHGPALDLGFVRAANLSKVSSGIVSRAQQEQAMQHRYVQAERSVDLSNALAFALVGSSSKLLGQNFRSLLLRGAYPLISGMSASSTASSDLVRRASAAAMKEIAFNTAYGDVKNCLFDHADYILGSACQRLISGLDEELRAIASGDGRSQSGGAAVARGDVVIDAGQGDRIVLPLVSAQRAPFVLVEMIRVLGSEIVPMVEDAIDEVLDALDRFHAHPSICGGLLAVLDSILETMAAEQTAKQSSSTKAKASLLSASEDSQQTEVEDFEAWLAARRREQAAFDEADDNTEGKQAADEKEDKPSKSQQVAAQILEKAAVFLTHPSPVLRSHVLGLLRHGVETLAPQGRTGELLPIVNSAWPHVMTRLGASYSSGSTSRSSQLTPIIDLDRTAIGAAGRAQSDASYAQIEAALVEKDPQVWVAAARFVEAAVQHVPDFVGKRVVEEAWPRFEQLLTLLRWKFHPRSGRAHASETRERHAVGLIHDIDAAPRQQKRSSRVHDHIQPPFILPSPTCVPAQLTLAIVATLTSVVRGIGARLPDDAAWNITTQPFLLDLLDARQPPALLSAAERLYVELGRRNAPATVWALQTAFPNPAAKALREGAPVPCFLAHARAAVHEETLHQIVSLFTAA</sequence>
<feature type="compositionally biased region" description="Polar residues" evidence="1">
    <location>
        <begin position="245"/>
        <end position="262"/>
    </location>
</feature>
<dbReference type="GO" id="GO:0005737">
    <property type="term" value="C:cytoplasm"/>
    <property type="evidence" value="ECO:0007669"/>
    <property type="project" value="TreeGrafter"/>
</dbReference>
<evidence type="ECO:0000259" key="2">
    <source>
        <dbReference type="Pfam" id="PF24181"/>
    </source>
</evidence>
<dbReference type="EMBL" id="DF830096">
    <property type="protein sequence ID" value="GAK67968.1"/>
    <property type="molecule type" value="Genomic_DNA"/>
</dbReference>
<dbReference type="InterPro" id="IPR016024">
    <property type="entry name" value="ARM-type_fold"/>
</dbReference>
<dbReference type="RefSeq" id="XP_014653829.1">
    <property type="nucleotide sequence ID" value="XM_014798343.1"/>
</dbReference>
<reference evidence="3" key="1">
    <citation type="submission" date="2014-07" db="EMBL/GenBank/DDBJ databases">
        <title>Draft genome sequence of the yeast Pseudozyma antarctica JCM 10317 known as a producer of lipase B which used in a wide range of industrial applications.</title>
        <authorList>
            <person name="Morita T."/>
            <person name="Saika A."/>
            <person name="Koike H."/>
        </authorList>
    </citation>
    <scope>NUCLEOTIDE SEQUENCE</scope>
    <source>
        <strain evidence="3">JCM 10317</strain>
    </source>
</reference>
<dbReference type="Pfam" id="PF24181">
    <property type="entry name" value="TPR_TTI1_C"/>
    <property type="match status" value="1"/>
</dbReference>
<dbReference type="SUPFAM" id="SSF48371">
    <property type="entry name" value="ARM repeat"/>
    <property type="match status" value="1"/>
</dbReference>
<dbReference type="InterPro" id="IPR052587">
    <property type="entry name" value="TELO2-interacting_protein_1"/>
</dbReference>
<gene>
    <name evidence="3" type="ORF">PAN0_029c6198</name>
</gene>
<evidence type="ECO:0000313" key="4">
    <source>
        <dbReference type="Proteomes" id="UP000053758"/>
    </source>
</evidence>
<organism evidence="3">
    <name type="scientific">Pseudozyma antarctica</name>
    <name type="common">Yeast</name>
    <name type="synonym">Candida antarctica</name>
    <dbReference type="NCBI Taxonomy" id="84753"/>
    <lineage>
        <taxon>Eukaryota</taxon>
        <taxon>Fungi</taxon>
        <taxon>Dikarya</taxon>
        <taxon>Basidiomycota</taxon>
        <taxon>Ustilaginomycotina</taxon>
        <taxon>Ustilaginomycetes</taxon>
        <taxon>Ustilaginales</taxon>
        <taxon>Ustilaginaceae</taxon>
        <taxon>Moesziomyces</taxon>
    </lineage>
</organism>
<name>A0A081CMS2_PSEA2</name>
<feature type="domain" description="TTI1 C-terminal TPR" evidence="2">
    <location>
        <begin position="1181"/>
        <end position="1321"/>
    </location>
</feature>
<dbReference type="HOGENOM" id="CLU_246362_0_0_1"/>
<evidence type="ECO:0000313" key="3">
    <source>
        <dbReference type="EMBL" id="GAK67968.1"/>
    </source>
</evidence>
<dbReference type="GeneID" id="26307012"/>